<evidence type="ECO:0000256" key="3">
    <source>
        <dbReference type="SAM" id="MobiDB-lite"/>
    </source>
</evidence>
<dbReference type="InterPro" id="IPR045464">
    <property type="entry name" value="Hrt3/FBXO9_C"/>
</dbReference>
<dbReference type="SUPFAM" id="SSF81383">
    <property type="entry name" value="F-box domain"/>
    <property type="match status" value="1"/>
</dbReference>
<comment type="caution">
    <text evidence="5">The sequence shown here is derived from an EMBL/GenBank/DDBJ whole genome shotgun (WGS) entry which is preliminary data.</text>
</comment>
<dbReference type="GO" id="GO:0019005">
    <property type="term" value="C:SCF ubiquitin ligase complex"/>
    <property type="evidence" value="ECO:0007669"/>
    <property type="project" value="TreeGrafter"/>
</dbReference>
<gene>
    <name evidence="5" type="ORF">PBRASI_LOCUS901</name>
</gene>
<proteinExistence type="predicted"/>
<dbReference type="InterPro" id="IPR019734">
    <property type="entry name" value="TPR_rpt"/>
</dbReference>
<feature type="region of interest" description="Disordered" evidence="3">
    <location>
        <begin position="33"/>
        <end position="55"/>
    </location>
</feature>
<feature type="compositionally biased region" description="Basic and acidic residues" evidence="3">
    <location>
        <begin position="33"/>
        <end position="43"/>
    </location>
</feature>
<dbReference type="PROSITE" id="PS50181">
    <property type="entry name" value="FBOX"/>
    <property type="match status" value="1"/>
</dbReference>
<dbReference type="PROSITE" id="PS50005">
    <property type="entry name" value="TPR"/>
    <property type="match status" value="1"/>
</dbReference>
<name>A0A9N8W0B4_9GLOM</name>
<feature type="repeat" description="TPR" evidence="2">
    <location>
        <begin position="99"/>
        <end position="132"/>
    </location>
</feature>
<dbReference type="Gene3D" id="1.20.58.80">
    <property type="entry name" value="Phosphotransferase system, lactose/cellobiose-type IIA subunit"/>
    <property type="match status" value="1"/>
</dbReference>
<accession>A0A9N8W0B4</accession>
<keyword evidence="2" id="KW-0802">TPR repeat</keyword>
<evidence type="ECO:0000313" key="5">
    <source>
        <dbReference type="EMBL" id="CAG8467393.1"/>
    </source>
</evidence>
<evidence type="ECO:0000256" key="1">
    <source>
        <dbReference type="ARBA" id="ARBA00022786"/>
    </source>
</evidence>
<dbReference type="Pfam" id="PF12937">
    <property type="entry name" value="F-box-like"/>
    <property type="match status" value="1"/>
</dbReference>
<dbReference type="Gene3D" id="1.20.1280.50">
    <property type="match status" value="1"/>
</dbReference>
<feature type="domain" description="F-box" evidence="4">
    <location>
        <begin position="213"/>
        <end position="262"/>
    </location>
</feature>
<dbReference type="PANTHER" id="PTHR12874:SF9">
    <property type="entry name" value="F-BOX ONLY PROTEIN 48"/>
    <property type="match status" value="1"/>
</dbReference>
<dbReference type="EMBL" id="CAJVPI010000051">
    <property type="protein sequence ID" value="CAG8467393.1"/>
    <property type="molecule type" value="Genomic_DNA"/>
</dbReference>
<keyword evidence="6" id="KW-1185">Reference proteome</keyword>
<dbReference type="InterPro" id="IPR001810">
    <property type="entry name" value="F-box_dom"/>
</dbReference>
<protein>
    <submittedName>
        <fullName evidence="5">6875_t:CDS:1</fullName>
    </submittedName>
</protein>
<dbReference type="AlphaFoldDB" id="A0A9N8W0B4"/>
<dbReference type="InterPro" id="IPR036047">
    <property type="entry name" value="F-box-like_dom_sf"/>
</dbReference>
<reference evidence="5" key="1">
    <citation type="submission" date="2021-06" db="EMBL/GenBank/DDBJ databases">
        <authorList>
            <person name="Kallberg Y."/>
            <person name="Tangrot J."/>
            <person name="Rosling A."/>
        </authorList>
    </citation>
    <scope>NUCLEOTIDE SEQUENCE</scope>
    <source>
        <strain evidence="5">BR232B</strain>
    </source>
</reference>
<evidence type="ECO:0000259" key="4">
    <source>
        <dbReference type="PROSITE" id="PS50181"/>
    </source>
</evidence>
<dbReference type="GO" id="GO:0005737">
    <property type="term" value="C:cytoplasm"/>
    <property type="evidence" value="ECO:0007669"/>
    <property type="project" value="TreeGrafter"/>
</dbReference>
<sequence>MAPDISKSLPKSVTENDLEHFRQEWRAEVELRKSRAQQLDDHSSQASNARDNRLHVDDSTQTTTLSLENIEHSFLELSLSEQLNREKKEAECDGVPRTALEYYVRAVANEREGNLNEAIKGYKKAIALDSDIEHIYRNHFNVDSRDSQLENQTLSNQRLPQIDGDSLLPPGYSADELGYTSSSRSSIYTYMNSLLNSFHEGSLDYIPLKPNSIVHISKLPNELIVNILKTLIFEDVRGVTRCALVCKKFCLLSYENSVWRFLCEIAHCGWNLSLTASTLVLKKDVLNYDNNWRRMFIERPRIRYDGVYISRCAYPRAGSDENAWTQPIHVVIYHRFLRFYADGSCTSLLTTREPKSVVYTLGPDFRSKQLMAGQWGFDVESSTVNIELKDLDLPNHTFYMTLELESTHRGKHNKLLLHEYTCVNNLTNCGDNVKMGRERPFFFSRVATYPVGW</sequence>
<dbReference type="Proteomes" id="UP000789739">
    <property type="component" value="Unassembled WGS sequence"/>
</dbReference>
<evidence type="ECO:0000256" key="2">
    <source>
        <dbReference type="PROSITE-ProRule" id="PRU00339"/>
    </source>
</evidence>
<organism evidence="5 6">
    <name type="scientific">Paraglomus brasilianum</name>
    <dbReference type="NCBI Taxonomy" id="144538"/>
    <lineage>
        <taxon>Eukaryota</taxon>
        <taxon>Fungi</taxon>
        <taxon>Fungi incertae sedis</taxon>
        <taxon>Mucoromycota</taxon>
        <taxon>Glomeromycotina</taxon>
        <taxon>Glomeromycetes</taxon>
        <taxon>Paraglomerales</taxon>
        <taxon>Paraglomeraceae</taxon>
        <taxon>Paraglomus</taxon>
    </lineage>
</organism>
<dbReference type="GO" id="GO:0031146">
    <property type="term" value="P:SCF-dependent proteasomal ubiquitin-dependent protein catabolic process"/>
    <property type="evidence" value="ECO:0007669"/>
    <property type="project" value="TreeGrafter"/>
</dbReference>
<dbReference type="CDD" id="cd22089">
    <property type="entry name" value="F-box_FBXO9"/>
    <property type="match status" value="1"/>
</dbReference>
<dbReference type="OrthoDB" id="2117972at2759"/>
<keyword evidence="1" id="KW-0833">Ubl conjugation pathway</keyword>
<evidence type="ECO:0000313" key="6">
    <source>
        <dbReference type="Proteomes" id="UP000789739"/>
    </source>
</evidence>
<dbReference type="Pfam" id="PF19270">
    <property type="entry name" value="FBO_C"/>
    <property type="match status" value="1"/>
</dbReference>
<dbReference type="PANTHER" id="PTHR12874">
    <property type="entry name" value="F-BOX ONLY PROTEIN 48-RELATED"/>
    <property type="match status" value="1"/>
</dbReference>